<dbReference type="OrthoDB" id="6177571at2759"/>
<evidence type="ECO:0000313" key="1">
    <source>
        <dbReference type="EMBL" id="VDH89830.1"/>
    </source>
</evidence>
<dbReference type="EMBL" id="UYJE01000062">
    <property type="protein sequence ID" value="VDH89830.1"/>
    <property type="molecule type" value="Genomic_DNA"/>
</dbReference>
<name>A0A8B6BF83_MYTGA</name>
<evidence type="ECO:0000313" key="2">
    <source>
        <dbReference type="Proteomes" id="UP000596742"/>
    </source>
</evidence>
<reference evidence="1" key="1">
    <citation type="submission" date="2018-11" db="EMBL/GenBank/DDBJ databases">
        <authorList>
            <person name="Alioto T."/>
            <person name="Alioto T."/>
        </authorList>
    </citation>
    <scope>NUCLEOTIDE SEQUENCE</scope>
</reference>
<dbReference type="Proteomes" id="UP000596742">
    <property type="component" value="Unassembled WGS sequence"/>
</dbReference>
<accession>A0A8B6BF83</accession>
<sequence length="207" mass="23738">MSIEELKKENKQLKDRDFKYSDRCKKLQNQINVIKTKTESITTCTDTFQMDMQTIKVQLQQICEQNSKTNSDLKSLASQFLENVKTVTEMKSDIAKIHEHITKHTVNMKTIDKTVKAESERLNRMSDTCAIGVSSLKSKTDLINSKLKDLDAQVELAYQTYSSLSVSVSDVRKRLVNAEKELKTVNKNQKTYSEIVKKVTHLTLVEN</sequence>
<proteinExistence type="predicted"/>
<comment type="caution">
    <text evidence="1">The sequence shown here is derived from an EMBL/GenBank/DDBJ whole genome shotgun (WGS) entry which is preliminary data.</text>
</comment>
<organism evidence="1 2">
    <name type="scientific">Mytilus galloprovincialis</name>
    <name type="common">Mediterranean mussel</name>
    <dbReference type="NCBI Taxonomy" id="29158"/>
    <lineage>
        <taxon>Eukaryota</taxon>
        <taxon>Metazoa</taxon>
        <taxon>Spiralia</taxon>
        <taxon>Lophotrochozoa</taxon>
        <taxon>Mollusca</taxon>
        <taxon>Bivalvia</taxon>
        <taxon>Autobranchia</taxon>
        <taxon>Pteriomorphia</taxon>
        <taxon>Mytilida</taxon>
        <taxon>Mytiloidea</taxon>
        <taxon>Mytilidae</taxon>
        <taxon>Mytilinae</taxon>
        <taxon>Mytilus</taxon>
    </lineage>
</organism>
<dbReference type="AlphaFoldDB" id="A0A8B6BF83"/>
<protein>
    <submittedName>
        <fullName evidence="1">Uncharacterized protein</fullName>
    </submittedName>
</protein>
<keyword evidence="2" id="KW-1185">Reference proteome</keyword>
<gene>
    <name evidence="1" type="ORF">MGAL_10B068257</name>
</gene>